<dbReference type="InterPro" id="IPR050109">
    <property type="entry name" value="HTH-type_TetR-like_transc_reg"/>
</dbReference>
<name>A0AB39BJ75_9MICO</name>
<dbReference type="PRINTS" id="PR00455">
    <property type="entry name" value="HTHTETR"/>
</dbReference>
<dbReference type="EMBL" id="CP162511">
    <property type="protein sequence ID" value="XDI06162.1"/>
    <property type="molecule type" value="Genomic_DNA"/>
</dbReference>
<evidence type="ECO:0000313" key="6">
    <source>
        <dbReference type="EMBL" id="XDI06162.1"/>
    </source>
</evidence>
<reference evidence="6" key="1">
    <citation type="submission" date="2024-05" db="EMBL/GenBank/DDBJ databases">
        <title>Herbiconiux sp. A18JL235.</title>
        <authorList>
            <person name="Zhang G."/>
        </authorList>
    </citation>
    <scope>NUCLEOTIDE SEQUENCE</scope>
    <source>
        <strain evidence="6">A18JL235</strain>
    </source>
</reference>
<gene>
    <name evidence="6" type="ORF">ABFY20_03445</name>
</gene>
<dbReference type="RefSeq" id="WP_368498551.1">
    <property type="nucleotide sequence ID" value="NZ_CP162511.1"/>
</dbReference>
<feature type="domain" description="HTH tetR-type" evidence="5">
    <location>
        <begin position="18"/>
        <end position="78"/>
    </location>
</feature>
<dbReference type="Pfam" id="PF00440">
    <property type="entry name" value="TetR_N"/>
    <property type="match status" value="1"/>
</dbReference>
<keyword evidence="1" id="KW-0805">Transcription regulation</keyword>
<dbReference type="GO" id="GO:0003700">
    <property type="term" value="F:DNA-binding transcription factor activity"/>
    <property type="evidence" value="ECO:0007669"/>
    <property type="project" value="TreeGrafter"/>
</dbReference>
<dbReference type="Gene3D" id="1.10.357.10">
    <property type="entry name" value="Tetracycline Repressor, domain 2"/>
    <property type="match status" value="1"/>
</dbReference>
<dbReference type="PANTHER" id="PTHR30055:SF234">
    <property type="entry name" value="HTH-TYPE TRANSCRIPTIONAL REGULATOR BETI"/>
    <property type="match status" value="1"/>
</dbReference>
<dbReference type="GO" id="GO:0000976">
    <property type="term" value="F:transcription cis-regulatory region binding"/>
    <property type="evidence" value="ECO:0007669"/>
    <property type="project" value="TreeGrafter"/>
</dbReference>
<feature type="DNA-binding region" description="H-T-H motif" evidence="4">
    <location>
        <begin position="41"/>
        <end position="60"/>
    </location>
</feature>
<organism evidence="6">
    <name type="scientific">Herbiconiux sp. A18JL235</name>
    <dbReference type="NCBI Taxonomy" id="3152363"/>
    <lineage>
        <taxon>Bacteria</taxon>
        <taxon>Bacillati</taxon>
        <taxon>Actinomycetota</taxon>
        <taxon>Actinomycetes</taxon>
        <taxon>Micrococcales</taxon>
        <taxon>Microbacteriaceae</taxon>
        <taxon>Herbiconiux</taxon>
    </lineage>
</organism>
<evidence type="ECO:0000259" key="5">
    <source>
        <dbReference type="PROSITE" id="PS50977"/>
    </source>
</evidence>
<dbReference type="InterPro" id="IPR009057">
    <property type="entry name" value="Homeodomain-like_sf"/>
</dbReference>
<dbReference type="InterPro" id="IPR001647">
    <property type="entry name" value="HTH_TetR"/>
</dbReference>
<evidence type="ECO:0000256" key="1">
    <source>
        <dbReference type="ARBA" id="ARBA00023015"/>
    </source>
</evidence>
<proteinExistence type="predicted"/>
<evidence type="ECO:0000256" key="3">
    <source>
        <dbReference type="ARBA" id="ARBA00023163"/>
    </source>
</evidence>
<dbReference type="AlphaFoldDB" id="A0AB39BJ75"/>
<dbReference type="PROSITE" id="PS50977">
    <property type="entry name" value="HTH_TETR_2"/>
    <property type="match status" value="1"/>
</dbReference>
<accession>A0AB39BJ75</accession>
<keyword evidence="3" id="KW-0804">Transcription</keyword>
<dbReference type="SUPFAM" id="SSF46689">
    <property type="entry name" value="Homeodomain-like"/>
    <property type="match status" value="1"/>
</dbReference>
<keyword evidence="2 4" id="KW-0238">DNA-binding</keyword>
<protein>
    <submittedName>
        <fullName evidence="6">TetR/AcrR family transcriptional regulator</fullName>
    </submittedName>
</protein>
<sequence length="205" mass="23332">MSNAVTDERLSLRERRRLEMATQVETVAMRQFIEEGYDNVSVAEICEISGISPSTFFRHFGSKDGVVVDIIRQVNGRVARWLATAGDDDRFVAPYVGALRKEYEEAGYLDSDYMYRSVKVVVGPKVRAIYLDHLSEGHAAMDAEIARRLRIPADGPEIRSVRAIQWIAIDQAMQSLLRGEQLDDLMKRIEENLVLLARMENETPR</sequence>
<dbReference type="PANTHER" id="PTHR30055">
    <property type="entry name" value="HTH-TYPE TRANSCRIPTIONAL REGULATOR RUTR"/>
    <property type="match status" value="1"/>
</dbReference>
<evidence type="ECO:0000256" key="4">
    <source>
        <dbReference type="PROSITE-ProRule" id="PRU00335"/>
    </source>
</evidence>
<evidence type="ECO:0000256" key="2">
    <source>
        <dbReference type="ARBA" id="ARBA00023125"/>
    </source>
</evidence>